<dbReference type="InterPro" id="IPR001087">
    <property type="entry name" value="GDSL"/>
</dbReference>
<dbReference type="PANTHER" id="PTHR45642">
    <property type="entry name" value="GDSL ESTERASE/LIPASE EXL3"/>
    <property type="match status" value="1"/>
</dbReference>
<dbReference type="Pfam" id="PF00657">
    <property type="entry name" value="Lipase_GDSL"/>
    <property type="match status" value="1"/>
</dbReference>
<dbReference type="GO" id="GO:0016788">
    <property type="term" value="F:hydrolase activity, acting on ester bonds"/>
    <property type="evidence" value="ECO:0007669"/>
    <property type="project" value="InterPro"/>
</dbReference>
<comment type="similarity">
    <text evidence="1">Belongs to the 'GDSL' lipolytic enzyme family.</text>
</comment>
<dbReference type="PANTHER" id="PTHR45642:SF95">
    <property type="entry name" value="GDSL-LIKE LIPASE_ACYLHYDROLASE FAMILY PROTEIN, EXPRESSED"/>
    <property type="match status" value="1"/>
</dbReference>
<gene>
    <name evidence="2" type="ORF">Cgig2_007396</name>
</gene>
<name>A0A9Q1KYI7_9CARY</name>
<evidence type="ECO:0000313" key="3">
    <source>
        <dbReference type="Proteomes" id="UP001153076"/>
    </source>
</evidence>
<sequence>MLVFLPNTKPISVLVSCTLLGSYLHIYGCAMALPKNEKIPAILVFGDSIVDSGNNNYINTIAKANFPPYGRDLDGGVPTGRYSNGKVPSDLLAEQLGIKELVPPYLDPSLQISDLLTGELYALGARMISLTNAPPCGCLPSQRTIAGGPLRECVAKENQAAVLFNKKLSSGLRSLNQKLPGARIVVLDIYTPLLNLIMNPTSYGFEVSNRGCCGTGNIEVSILCTKLDIGTCTDASKYVFWDSFHPTEAAYKFLVNYAS</sequence>
<dbReference type="InterPro" id="IPR035669">
    <property type="entry name" value="SGNH_plant_lipase-like"/>
</dbReference>
<reference evidence="2" key="1">
    <citation type="submission" date="2022-04" db="EMBL/GenBank/DDBJ databases">
        <title>Carnegiea gigantea Genome sequencing and assembly v2.</title>
        <authorList>
            <person name="Copetti D."/>
            <person name="Sanderson M.J."/>
            <person name="Burquez A."/>
            <person name="Wojciechowski M.F."/>
        </authorList>
    </citation>
    <scope>NUCLEOTIDE SEQUENCE</scope>
    <source>
        <strain evidence="2">SGP5-SGP5p</strain>
        <tissue evidence="2">Aerial part</tissue>
    </source>
</reference>
<dbReference type="OrthoDB" id="1600564at2759"/>
<keyword evidence="3" id="KW-1185">Reference proteome</keyword>
<evidence type="ECO:0000256" key="1">
    <source>
        <dbReference type="ARBA" id="ARBA00008668"/>
    </source>
</evidence>
<protein>
    <recommendedName>
        <fullName evidence="4">GDSL esterase/lipase EXL3</fullName>
    </recommendedName>
</protein>
<dbReference type="GO" id="GO:0005576">
    <property type="term" value="C:extracellular region"/>
    <property type="evidence" value="ECO:0007669"/>
    <property type="project" value="TreeGrafter"/>
</dbReference>
<dbReference type="InterPro" id="IPR036514">
    <property type="entry name" value="SGNH_hydro_sf"/>
</dbReference>
<accession>A0A9Q1KYI7</accession>
<dbReference type="EMBL" id="JAKOGI010000007">
    <property type="protein sequence ID" value="KAJ8451913.1"/>
    <property type="molecule type" value="Genomic_DNA"/>
</dbReference>
<dbReference type="AlphaFoldDB" id="A0A9Q1KYI7"/>
<comment type="caution">
    <text evidence="2">The sequence shown here is derived from an EMBL/GenBank/DDBJ whole genome shotgun (WGS) entry which is preliminary data.</text>
</comment>
<dbReference type="InterPro" id="IPR050592">
    <property type="entry name" value="GDSL_lipolytic_enzyme"/>
</dbReference>
<evidence type="ECO:0008006" key="4">
    <source>
        <dbReference type="Google" id="ProtNLM"/>
    </source>
</evidence>
<dbReference type="Proteomes" id="UP001153076">
    <property type="component" value="Unassembled WGS sequence"/>
</dbReference>
<organism evidence="2 3">
    <name type="scientific">Carnegiea gigantea</name>
    <dbReference type="NCBI Taxonomy" id="171969"/>
    <lineage>
        <taxon>Eukaryota</taxon>
        <taxon>Viridiplantae</taxon>
        <taxon>Streptophyta</taxon>
        <taxon>Embryophyta</taxon>
        <taxon>Tracheophyta</taxon>
        <taxon>Spermatophyta</taxon>
        <taxon>Magnoliopsida</taxon>
        <taxon>eudicotyledons</taxon>
        <taxon>Gunneridae</taxon>
        <taxon>Pentapetalae</taxon>
        <taxon>Caryophyllales</taxon>
        <taxon>Cactineae</taxon>
        <taxon>Cactaceae</taxon>
        <taxon>Cactoideae</taxon>
        <taxon>Echinocereeae</taxon>
        <taxon>Carnegiea</taxon>
    </lineage>
</organism>
<evidence type="ECO:0000313" key="2">
    <source>
        <dbReference type="EMBL" id="KAJ8451913.1"/>
    </source>
</evidence>
<proteinExistence type="inferred from homology"/>
<dbReference type="Gene3D" id="3.40.50.1110">
    <property type="entry name" value="SGNH hydrolase"/>
    <property type="match status" value="2"/>
</dbReference>
<dbReference type="CDD" id="cd01837">
    <property type="entry name" value="SGNH_plant_lipase_like"/>
    <property type="match status" value="1"/>
</dbReference>